<sequence length="124" mass="14197">MNNYEIAVSISHKEWGNAVGVLQQHDEDEVNNAKERIPVTRNEVLDVINTLISTVEEHGTGPDYFAILNNLEHTGFIPKKKKKKKKQQVRITDFLERTQNVLFRAAVYDGDQTDSRANVITVYK</sequence>
<dbReference type="AlphaFoldDB" id="A0A5E4N845"/>
<accession>A0A5E4N845</accession>
<reference evidence="1 2" key="1">
    <citation type="submission" date="2019-08" db="EMBL/GenBank/DDBJ databases">
        <authorList>
            <person name="Alioto T."/>
            <person name="Alioto T."/>
            <person name="Gomez Garrido J."/>
        </authorList>
    </citation>
    <scope>NUCLEOTIDE SEQUENCE [LARGE SCALE GENOMIC DNA]</scope>
</reference>
<dbReference type="EMBL" id="CABPRJ010001898">
    <property type="protein sequence ID" value="VVC39918.1"/>
    <property type="molecule type" value="Genomic_DNA"/>
</dbReference>
<proteinExistence type="predicted"/>
<gene>
    <name evidence="1" type="ORF">CINCED_3A016906</name>
</gene>
<dbReference type="Proteomes" id="UP000325440">
    <property type="component" value="Unassembled WGS sequence"/>
</dbReference>
<organism evidence="1 2">
    <name type="scientific">Cinara cedri</name>
    <dbReference type="NCBI Taxonomy" id="506608"/>
    <lineage>
        <taxon>Eukaryota</taxon>
        <taxon>Metazoa</taxon>
        <taxon>Ecdysozoa</taxon>
        <taxon>Arthropoda</taxon>
        <taxon>Hexapoda</taxon>
        <taxon>Insecta</taxon>
        <taxon>Pterygota</taxon>
        <taxon>Neoptera</taxon>
        <taxon>Paraneoptera</taxon>
        <taxon>Hemiptera</taxon>
        <taxon>Sternorrhyncha</taxon>
        <taxon>Aphidomorpha</taxon>
        <taxon>Aphidoidea</taxon>
        <taxon>Aphididae</taxon>
        <taxon>Lachninae</taxon>
        <taxon>Cinara</taxon>
    </lineage>
</organism>
<evidence type="ECO:0000313" key="2">
    <source>
        <dbReference type="Proteomes" id="UP000325440"/>
    </source>
</evidence>
<dbReference type="OrthoDB" id="6596490at2759"/>
<name>A0A5E4N845_9HEMI</name>
<evidence type="ECO:0000313" key="1">
    <source>
        <dbReference type="EMBL" id="VVC39918.1"/>
    </source>
</evidence>
<keyword evidence="2" id="KW-1185">Reference proteome</keyword>
<protein>
    <submittedName>
        <fullName evidence="1">Uncharacterized protein</fullName>
    </submittedName>
</protein>